<gene>
    <name evidence="1" type="ORF">FRUB_05216</name>
</gene>
<evidence type="ECO:0000313" key="1">
    <source>
        <dbReference type="EMBL" id="OWK40297.1"/>
    </source>
</evidence>
<name>A0A225DVT2_9BACT</name>
<protein>
    <submittedName>
        <fullName evidence="1">Uncharacterized protein</fullName>
    </submittedName>
</protein>
<sequence>MAEHQGNRDRFLLFTSGSKDHIRSTSREIEFQGGDTTAIGRPVNEADGVSVT</sequence>
<proteinExistence type="predicted"/>
<keyword evidence="2" id="KW-1185">Reference proteome</keyword>
<organism evidence="1 2">
    <name type="scientific">Fimbriiglobus ruber</name>
    <dbReference type="NCBI Taxonomy" id="1908690"/>
    <lineage>
        <taxon>Bacteria</taxon>
        <taxon>Pseudomonadati</taxon>
        <taxon>Planctomycetota</taxon>
        <taxon>Planctomycetia</taxon>
        <taxon>Gemmatales</taxon>
        <taxon>Gemmataceae</taxon>
        <taxon>Fimbriiglobus</taxon>
    </lineage>
</organism>
<dbReference type="Proteomes" id="UP000214646">
    <property type="component" value="Unassembled WGS sequence"/>
</dbReference>
<reference evidence="2" key="1">
    <citation type="submission" date="2017-06" db="EMBL/GenBank/DDBJ databases">
        <title>Genome analysis of Fimbriiglobus ruber SP5, the first member of the order Planctomycetales with confirmed chitinolytic capability.</title>
        <authorList>
            <person name="Ravin N.V."/>
            <person name="Rakitin A.L."/>
            <person name="Ivanova A.A."/>
            <person name="Beletsky A.V."/>
            <person name="Kulichevskaya I.S."/>
            <person name="Mardanov A.V."/>
            <person name="Dedysh S.N."/>
        </authorList>
    </citation>
    <scope>NUCLEOTIDE SEQUENCE [LARGE SCALE GENOMIC DNA]</scope>
    <source>
        <strain evidence="2">SP5</strain>
    </source>
</reference>
<accession>A0A225DVT2</accession>
<comment type="caution">
    <text evidence="1">The sequence shown here is derived from an EMBL/GenBank/DDBJ whole genome shotgun (WGS) entry which is preliminary data.</text>
</comment>
<dbReference type="AlphaFoldDB" id="A0A225DVT2"/>
<dbReference type="EMBL" id="NIDE01000008">
    <property type="protein sequence ID" value="OWK40297.1"/>
    <property type="molecule type" value="Genomic_DNA"/>
</dbReference>
<evidence type="ECO:0000313" key="2">
    <source>
        <dbReference type="Proteomes" id="UP000214646"/>
    </source>
</evidence>